<dbReference type="SUPFAM" id="SSF144217">
    <property type="entry name" value="CSL zinc finger"/>
    <property type="match status" value="1"/>
</dbReference>
<evidence type="ECO:0000256" key="5">
    <source>
        <dbReference type="ARBA" id="ARBA00022833"/>
    </source>
</evidence>
<dbReference type="PROSITE" id="PS50076">
    <property type="entry name" value="DNAJ_2"/>
    <property type="match status" value="1"/>
</dbReference>
<dbReference type="Pfam" id="PF00226">
    <property type="entry name" value="DnaJ"/>
    <property type="match status" value="1"/>
</dbReference>
<keyword evidence="4" id="KW-0479">Metal-binding</keyword>
<dbReference type="Proteomes" id="UP000814176">
    <property type="component" value="Unassembled WGS sequence"/>
</dbReference>
<evidence type="ECO:0000259" key="7">
    <source>
        <dbReference type="PROSITE" id="PS50076"/>
    </source>
</evidence>
<evidence type="ECO:0000256" key="4">
    <source>
        <dbReference type="ARBA" id="ARBA00022723"/>
    </source>
</evidence>
<dbReference type="Gene3D" id="3.10.660.10">
    <property type="entry name" value="DPH Zinc finger"/>
    <property type="match status" value="1"/>
</dbReference>
<evidence type="ECO:0000256" key="6">
    <source>
        <dbReference type="ARBA" id="ARBA00023004"/>
    </source>
</evidence>
<evidence type="ECO:0000256" key="2">
    <source>
        <dbReference type="ARBA" id="ARBA00006169"/>
    </source>
</evidence>
<keyword evidence="10" id="KW-1185">Reference proteome</keyword>
<feature type="non-terminal residue" evidence="9">
    <location>
        <position position="1"/>
    </location>
</feature>
<organism evidence="9 10">
    <name type="scientific">Rhodofomes roseus</name>
    <dbReference type="NCBI Taxonomy" id="34475"/>
    <lineage>
        <taxon>Eukaryota</taxon>
        <taxon>Fungi</taxon>
        <taxon>Dikarya</taxon>
        <taxon>Basidiomycota</taxon>
        <taxon>Agaricomycotina</taxon>
        <taxon>Agaricomycetes</taxon>
        <taxon>Polyporales</taxon>
        <taxon>Rhodofomes</taxon>
    </lineage>
</organism>
<dbReference type="InterPro" id="IPR036869">
    <property type="entry name" value="J_dom_sf"/>
</dbReference>
<accession>A0ABQ8KYR9</accession>
<evidence type="ECO:0000313" key="9">
    <source>
        <dbReference type="EMBL" id="KAH9843740.1"/>
    </source>
</evidence>
<sequence>PNPAEQSWSDLPPSLSETLDPLRSIAFDKLAEDAPPDYYAILSVSPTASSAEIKQAYHQALLIYHPDKQHSQRGTSTSDHSSGVDIALLQRAYQVLASPADRVVYDVSRTEANTKGGPRPAQVVSLEEFEEGEDGAERVVWTYACRCGGGYIVTEEVLEDGQHLIGCNSCSEVVWVGYEVAEDEEEDMR</sequence>
<comment type="similarity">
    <text evidence="2">Belongs to the DPH4 family.</text>
</comment>
<reference evidence="9 10" key="1">
    <citation type="journal article" date="2021" name="Environ. Microbiol.">
        <title>Gene family expansions and transcriptome signatures uncover fungal adaptations to wood decay.</title>
        <authorList>
            <person name="Hage H."/>
            <person name="Miyauchi S."/>
            <person name="Viragh M."/>
            <person name="Drula E."/>
            <person name="Min B."/>
            <person name="Chaduli D."/>
            <person name="Navarro D."/>
            <person name="Favel A."/>
            <person name="Norest M."/>
            <person name="Lesage-Meessen L."/>
            <person name="Balint B."/>
            <person name="Merenyi Z."/>
            <person name="de Eugenio L."/>
            <person name="Morin E."/>
            <person name="Martinez A.T."/>
            <person name="Baldrian P."/>
            <person name="Stursova M."/>
            <person name="Martinez M.J."/>
            <person name="Novotny C."/>
            <person name="Magnuson J.K."/>
            <person name="Spatafora J.W."/>
            <person name="Maurice S."/>
            <person name="Pangilinan J."/>
            <person name="Andreopoulos W."/>
            <person name="LaButti K."/>
            <person name="Hundley H."/>
            <person name="Na H."/>
            <person name="Kuo A."/>
            <person name="Barry K."/>
            <person name="Lipzen A."/>
            <person name="Henrissat B."/>
            <person name="Riley R."/>
            <person name="Ahrendt S."/>
            <person name="Nagy L.G."/>
            <person name="Grigoriev I.V."/>
            <person name="Martin F."/>
            <person name="Rosso M.N."/>
        </authorList>
    </citation>
    <scope>NUCLEOTIDE SEQUENCE [LARGE SCALE GENOMIC DNA]</scope>
    <source>
        <strain evidence="9 10">CIRM-BRFM 1785</strain>
    </source>
</reference>
<dbReference type="RefSeq" id="XP_047784550.1">
    <property type="nucleotide sequence ID" value="XM_047916407.1"/>
</dbReference>
<dbReference type="SMART" id="SM00271">
    <property type="entry name" value="DnaJ"/>
    <property type="match status" value="1"/>
</dbReference>
<comment type="function">
    <text evidence="1">Required for the first step of diphthamide biosynthesis, the transfer of 3-amino-3-carboxypropyl from S-adenosyl-L-methionine to a histidine residue. Diphthamide is a post-translational modification of histidine which occurs in elongation factor 2.</text>
</comment>
<dbReference type="PANTHER" id="PTHR45255">
    <property type="entry name" value="DNAJ HOMOLOG SUBFAMILY C MEMBER 24"/>
    <property type="match status" value="1"/>
</dbReference>
<name>A0ABQ8KYR9_9APHY</name>
<feature type="domain" description="DPH-type MB" evidence="8">
    <location>
        <begin position="120"/>
        <end position="179"/>
    </location>
</feature>
<proteinExistence type="inferred from homology"/>
<keyword evidence="5" id="KW-0862">Zinc</keyword>
<dbReference type="EMBL" id="JADCUA010000001">
    <property type="protein sequence ID" value="KAH9843740.1"/>
    <property type="molecule type" value="Genomic_DNA"/>
</dbReference>
<evidence type="ECO:0000313" key="10">
    <source>
        <dbReference type="Proteomes" id="UP000814176"/>
    </source>
</evidence>
<keyword evidence="6" id="KW-0408">Iron</keyword>
<dbReference type="GeneID" id="71997139"/>
<dbReference type="InterPro" id="IPR007872">
    <property type="entry name" value="DPH_MB_dom"/>
</dbReference>
<evidence type="ECO:0000259" key="8">
    <source>
        <dbReference type="PROSITE" id="PS51074"/>
    </source>
</evidence>
<gene>
    <name evidence="9" type="ORF">C8Q71DRAFT_12331</name>
</gene>
<dbReference type="CDD" id="cd06257">
    <property type="entry name" value="DnaJ"/>
    <property type="match status" value="1"/>
</dbReference>
<dbReference type="Pfam" id="PF05207">
    <property type="entry name" value="Zn_ribbon_CSL"/>
    <property type="match status" value="1"/>
</dbReference>
<dbReference type="InterPro" id="IPR036671">
    <property type="entry name" value="DPH_MB_sf"/>
</dbReference>
<feature type="domain" description="J" evidence="7">
    <location>
        <begin position="37"/>
        <end position="109"/>
    </location>
</feature>
<dbReference type="PRINTS" id="PR00625">
    <property type="entry name" value="JDOMAIN"/>
</dbReference>
<evidence type="ECO:0000256" key="3">
    <source>
        <dbReference type="ARBA" id="ARBA00021797"/>
    </source>
</evidence>
<dbReference type="InterPro" id="IPR001623">
    <property type="entry name" value="DnaJ_domain"/>
</dbReference>
<dbReference type="SUPFAM" id="SSF46565">
    <property type="entry name" value="Chaperone J-domain"/>
    <property type="match status" value="1"/>
</dbReference>
<dbReference type="Gene3D" id="1.10.287.110">
    <property type="entry name" value="DnaJ domain"/>
    <property type="match status" value="1"/>
</dbReference>
<evidence type="ECO:0000256" key="1">
    <source>
        <dbReference type="ARBA" id="ARBA00003474"/>
    </source>
</evidence>
<comment type="caution">
    <text evidence="9">The sequence shown here is derived from an EMBL/GenBank/DDBJ whole genome shotgun (WGS) entry which is preliminary data.</text>
</comment>
<protein>
    <recommendedName>
        <fullName evidence="3">Diphthamide biosynthesis protein 4</fullName>
    </recommendedName>
</protein>
<dbReference type="PANTHER" id="PTHR45255:SF1">
    <property type="entry name" value="DNAJ HOMOLOG SUBFAMILY C MEMBER 24"/>
    <property type="match status" value="1"/>
</dbReference>
<dbReference type="PROSITE" id="PS51074">
    <property type="entry name" value="DPH_MB"/>
    <property type="match status" value="1"/>
</dbReference>